<accession>A0A6B8KGC4</accession>
<protein>
    <submittedName>
        <fullName evidence="2">Uncharacterized protein</fullName>
    </submittedName>
</protein>
<evidence type="ECO:0000313" key="3">
    <source>
        <dbReference type="Proteomes" id="UP000309061"/>
    </source>
</evidence>
<dbReference type="KEGG" id="mhey:H2LOC_013735"/>
<dbReference type="RefSeq" id="WP_136496893.1">
    <property type="nucleotide sequence ID" value="NZ_CP046052.1"/>
</dbReference>
<name>A0A6B8KGC4_9HYPH</name>
<dbReference type="EMBL" id="CP046052">
    <property type="protein sequence ID" value="QGM46669.1"/>
    <property type="molecule type" value="Genomic_DNA"/>
</dbReference>
<evidence type="ECO:0000256" key="1">
    <source>
        <dbReference type="SAM" id="Phobius"/>
    </source>
</evidence>
<keyword evidence="3" id="KW-1185">Reference proteome</keyword>
<evidence type="ECO:0000313" key="2">
    <source>
        <dbReference type="EMBL" id="QGM46669.1"/>
    </source>
</evidence>
<organism evidence="2 3">
    <name type="scientific">Methylocystis heyeri</name>
    <dbReference type="NCBI Taxonomy" id="391905"/>
    <lineage>
        <taxon>Bacteria</taxon>
        <taxon>Pseudomonadati</taxon>
        <taxon>Pseudomonadota</taxon>
        <taxon>Alphaproteobacteria</taxon>
        <taxon>Hyphomicrobiales</taxon>
        <taxon>Methylocystaceae</taxon>
        <taxon>Methylocystis</taxon>
    </lineage>
</organism>
<sequence length="81" mass="9111">MNNSRYLSPEFYLPQKPTLAERVGRQAWRGLKCFARKLFWSVFVFGSLLLGFGAAPGATLFALWLVCMVIVILRMGRVDGA</sequence>
<keyword evidence="1" id="KW-0812">Transmembrane</keyword>
<dbReference type="Proteomes" id="UP000309061">
    <property type="component" value="Chromosome"/>
</dbReference>
<proteinExistence type="predicted"/>
<dbReference type="AlphaFoldDB" id="A0A6B8KGC4"/>
<keyword evidence="1" id="KW-1133">Transmembrane helix</keyword>
<keyword evidence="1" id="KW-0472">Membrane</keyword>
<feature type="transmembrane region" description="Helical" evidence="1">
    <location>
        <begin position="38"/>
        <end position="55"/>
    </location>
</feature>
<gene>
    <name evidence="2" type="ORF">H2LOC_013735</name>
</gene>
<reference evidence="2 3" key="1">
    <citation type="submission" date="2019-11" db="EMBL/GenBank/DDBJ databases">
        <title>The genome sequence of Methylocystis heyeri.</title>
        <authorList>
            <person name="Oshkin I.Y."/>
            <person name="Miroshnikov K."/>
            <person name="Dedysh S.N."/>
        </authorList>
    </citation>
    <scope>NUCLEOTIDE SEQUENCE [LARGE SCALE GENOMIC DNA]</scope>
    <source>
        <strain evidence="2 3">H2</strain>
    </source>
</reference>